<dbReference type="PRINTS" id="PR00377">
    <property type="entry name" value="IMPHPHTASES"/>
</dbReference>
<accession>A0A0U4BHQ0</accession>
<dbReference type="PANTHER" id="PTHR20854">
    <property type="entry name" value="INOSITOL MONOPHOSPHATASE"/>
    <property type="match status" value="1"/>
</dbReference>
<organism evidence="5 6">
    <name type="scientific">Aeromicrobium erythreum</name>
    <dbReference type="NCBI Taxonomy" id="2041"/>
    <lineage>
        <taxon>Bacteria</taxon>
        <taxon>Bacillati</taxon>
        <taxon>Actinomycetota</taxon>
        <taxon>Actinomycetes</taxon>
        <taxon>Propionibacteriales</taxon>
        <taxon>Nocardioidaceae</taxon>
        <taxon>Aeromicrobium</taxon>
    </lineage>
</organism>
<dbReference type="KEGG" id="aer:AERYTH_08530"/>
<evidence type="ECO:0000256" key="2">
    <source>
        <dbReference type="ARBA" id="ARBA00022801"/>
    </source>
</evidence>
<sequence length="263" mass="27322">MSDLAADPSVLSDADLAVRLVTEAVALAARMREGSDLDVRSKTSVSDVVTAADHAAEALVVDMLRRLRPEDGLLGEEGTDEPGISGRRWVIDPVDGTYNFASGSDYWCSAVALLDGDTLVLGAVAHARDGVLVGGPDLPTTWNGSVVEPVRDVDVTTVGAATYLHPGNVSDAHVREPFLRAAALPATLRMHGSGSMDLVGVVTGRLGAWFQHSTPAWDWLPGAALVRGAGGAAEQVDVAGLRWSLAGGPQAVAALREALEDDA</sequence>
<dbReference type="Gene3D" id="3.30.540.10">
    <property type="entry name" value="Fructose-1,6-Bisphosphatase, subunit A, domain 1"/>
    <property type="match status" value="1"/>
</dbReference>
<keyword evidence="2" id="KW-0378">Hydrolase</keyword>
<gene>
    <name evidence="5" type="ORF">AERYTH_08530</name>
</gene>
<dbReference type="GO" id="GO:0008934">
    <property type="term" value="F:inositol monophosphate 1-phosphatase activity"/>
    <property type="evidence" value="ECO:0007669"/>
    <property type="project" value="TreeGrafter"/>
</dbReference>
<dbReference type="AlphaFoldDB" id="A0A0U4BHQ0"/>
<keyword evidence="6" id="KW-1185">Reference proteome</keyword>
<evidence type="ECO:0000256" key="1">
    <source>
        <dbReference type="ARBA" id="ARBA00022723"/>
    </source>
</evidence>
<keyword evidence="1 4" id="KW-0479">Metal-binding</keyword>
<dbReference type="InterPro" id="IPR020583">
    <property type="entry name" value="Inositol_monoP_metal-BS"/>
</dbReference>
<comment type="cofactor">
    <cofactor evidence="4">
        <name>Mg(2+)</name>
        <dbReference type="ChEBI" id="CHEBI:18420"/>
    </cofactor>
</comment>
<dbReference type="Proteomes" id="UP000067689">
    <property type="component" value="Chromosome"/>
</dbReference>
<keyword evidence="3 4" id="KW-0460">Magnesium</keyword>
<dbReference type="SUPFAM" id="SSF56655">
    <property type="entry name" value="Carbohydrate phosphatase"/>
    <property type="match status" value="1"/>
</dbReference>
<evidence type="ECO:0000256" key="3">
    <source>
        <dbReference type="ARBA" id="ARBA00022842"/>
    </source>
</evidence>
<dbReference type="PANTHER" id="PTHR20854:SF4">
    <property type="entry name" value="INOSITOL-1-MONOPHOSPHATASE-RELATED"/>
    <property type="match status" value="1"/>
</dbReference>
<feature type="binding site" evidence="4">
    <location>
        <position position="76"/>
    </location>
    <ligand>
        <name>Mg(2+)</name>
        <dbReference type="ChEBI" id="CHEBI:18420"/>
        <label>1</label>
        <note>catalytic</note>
    </ligand>
</feature>
<evidence type="ECO:0000313" key="5">
    <source>
        <dbReference type="EMBL" id="ALX04737.1"/>
    </source>
</evidence>
<dbReference type="InterPro" id="IPR000760">
    <property type="entry name" value="Inositol_monophosphatase-like"/>
</dbReference>
<reference evidence="5 6" key="1">
    <citation type="journal article" date="1991" name="Int. J. Syst. Bacteriol.">
        <title>Description of the erythromycin-producing bacterium Arthrobacter sp. strain NRRL B-3381 as Aeromicrobium erythreum gen. nov., sp. nov.</title>
        <authorList>
            <person name="Miller E.S."/>
            <person name="Woese C.R."/>
            <person name="Brenner S."/>
        </authorList>
    </citation>
    <scope>NUCLEOTIDE SEQUENCE [LARGE SCALE GENOMIC DNA]</scope>
    <source>
        <strain evidence="5 6">AR18</strain>
    </source>
</reference>
<proteinExistence type="predicted"/>
<dbReference type="PROSITE" id="PS00629">
    <property type="entry name" value="IMP_1"/>
    <property type="match status" value="1"/>
</dbReference>
<dbReference type="GO" id="GO:0007165">
    <property type="term" value="P:signal transduction"/>
    <property type="evidence" value="ECO:0007669"/>
    <property type="project" value="TreeGrafter"/>
</dbReference>
<name>A0A0U4BHQ0_9ACTN</name>
<dbReference type="RefSeq" id="WP_067857246.1">
    <property type="nucleotide sequence ID" value="NZ_CP011502.1"/>
</dbReference>
<dbReference type="PATRIC" id="fig|2041.4.peg.1788"/>
<feature type="binding site" evidence="4">
    <location>
        <position position="218"/>
    </location>
    <ligand>
        <name>Mg(2+)</name>
        <dbReference type="ChEBI" id="CHEBI:18420"/>
        <label>1</label>
        <note>catalytic</note>
    </ligand>
</feature>
<dbReference type="CDD" id="cd01637">
    <property type="entry name" value="IMPase_like"/>
    <property type="match status" value="1"/>
</dbReference>
<dbReference type="GO" id="GO:0046872">
    <property type="term" value="F:metal ion binding"/>
    <property type="evidence" value="ECO:0007669"/>
    <property type="project" value="UniProtKB-KW"/>
</dbReference>
<feature type="binding site" evidence="4">
    <location>
        <position position="92"/>
    </location>
    <ligand>
        <name>Mg(2+)</name>
        <dbReference type="ChEBI" id="CHEBI:18420"/>
        <label>1</label>
        <note>catalytic</note>
    </ligand>
</feature>
<dbReference type="EMBL" id="CP011502">
    <property type="protein sequence ID" value="ALX04737.1"/>
    <property type="molecule type" value="Genomic_DNA"/>
</dbReference>
<evidence type="ECO:0000313" key="6">
    <source>
        <dbReference type="Proteomes" id="UP000067689"/>
    </source>
</evidence>
<feature type="binding site" evidence="4">
    <location>
        <position position="95"/>
    </location>
    <ligand>
        <name>Mg(2+)</name>
        <dbReference type="ChEBI" id="CHEBI:18420"/>
        <label>1</label>
        <note>catalytic</note>
    </ligand>
</feature>
<evidence type="ECO:0000256" key="4">
    <source>
        <dbReference type="PIRSR" id="PIRSR600760-2"/>
    </source>
</evidence>
<protein>
    <submittedName>
        <fullName evidence="5">Fructose 1,6-bisphosphatase</fullName>
    </submittedName>
</protein>
<dbReference type="STRING" id="2041.AERYTH_08530"/>
<dbReference type="Pfam" id="PF00459">
    <property type="entry name" value="Inositol_P"/>
    <property type="match status" value="1"/>
</dbReference>
<dbReference type="GO" id="GO:0006020">
    <property type="term" value="P:inositol metabolic process"/>
    <property type="evidence" value="ECO:0007669"/>
    <property type="project" value="TreeGrafter"/>
</dbReference>
<dbReference type="Gene3D" id="3.40.190.80">
    <property type="match status" value="1"/>
</dbReference>